<dbReference type="EMBL" id="JBHSQL010000003">
    <property type="protein sequence ID" value="MFC6148600.1"/>
    <property type="molecule type" value="Genomic_DNA"/>
</dbReference>
<sequence length="224" mass="23959">MVTSHDGAATPPENPPERARDAADGAPRRTAPSHVSDASTRAKDVARKAVFVLAIAVVLVAVGYALAAFVPRWWAQWIGTRVDGKLTAGTVWGLFLGVVFTFVPLLIVWQAIARRWIKGVWIAVLVGVGILLALPNLMTLSIVIGTSDGAHAGERILDVDGPGFRAATLWGVIIAVALILGLAWLTSSNRHRGQRVRDLSAEVSRRNEAERARERPEDVGGSPA</sequence>
<keyword evidence="2" id="KW-1133">Transmembrane helix</keyword>
<feature type="transmembrane region" description="Helical" evidence="2">
    <location>
        <begin position="90"/>
        <end position="109"/>
    </location>
</feature>
<keyword evidence="4" id="KW-1185">Reference proteome</keyword>
<keyword evidence="2" id="KW-0472">Membrane</keyword>
<feature type="transmembrane region" description="Helical" evidence="2">
    <location>
        <begin position="121"/>
        <end position="144"/>
    </location>
</feature>
<comment type="caution">
    <text evidence="3">The sequence shown here is derived from an EMBL/GenBank/DDBJ whole genome shotgun (WGS) entry which is preliminary data.</text>
</comment>
<feature type="transmembrane region" description="Helical" evidence="2">
    <location>
        <begin position="49"/>
        <end position="70"/>
    </location>
</feature>
<protein>
    <recommendedName>
        <fullName evidence="5">Permease</fullName>
    </recommendedName>
</protein>
<feature type="compositionally biased region" description="Basic and acidic residues" evidence="1">
    <location>
        <begin position="202"/>
        <end position="218"/>
    </location>
</feature>
<evidence type="ECO:0000313" key="4">
    <source>
        <dbReference type="Proteomes" id="UP001596097"/>
    </source>
</evidence>
<reference evidence="4" key="1">
    <citation type="journal article" date="2019" name="Int. J. Syst. Evol. Microbiol.">
        <title>The Global Catalogue of Microorganisms (GCM) 10K type strain sequencing project: providing services to taxonomists for standard genome sequencing and annotation.</title>
        <authorList>
            <consortium name="The Broad Institute Genomics Platform"/>
            <consortium name="The Broad Institute Genome Sequencing Center for Infectious Disease"/>
            <person name="Wu L."/>
            <person name="Ma J."/>
        </authorList>
    </citation>
    <scope>NUCLEOTIDE SEQUENCE [LARGE SCALE GENOMIC DNA]</scope>
    <source>
        <strain evidence="4">CGMCC 4.7198</strain>
    </source>
</reference>
<evidence type="ECO:0000256" key="2">
    <source>
        <dbReference type="SAM" id="Phobius"/>
    </source>
</evidence>
<evidence type="ECO:0008006" key="5">
    <source>
        <dbReference type="Google" id="ProtNLM"/>
    </source>
</evidence>
<evidence type="ECO:0000313" key="3">
    <source>
        <dbReference type="EMBL" id="MFC6148600.1"/>
    </source>
</evidence>
<gene>
    <name evidence="3" type="ORF">ACFPYK_04280</name>
</gene>
<dbReference type="RefSeq" id="WP_205602769.1">
    <property type="nucleotide sequence ID" value="NZ_JBHSQL010000003.1"/>
</dbReference>
<keyword evidence="2" id="KW-0812">Transmembrane</keyword>
<organism evidence="3 4">
    <name type="scientific">Mumia xiangluensis</name>
    <dbReference type="NCBI Taxonomy" id="1678900"/>
    <lineage>
        <taxon>Bacteria</taxon>
        <taxon>Bacillati</taxon>
        <taxon>Actinomycetota</taxon>
        <taxon>Actinomycetes</taxon>
        <taxon>Propionibacteriales</taxon>
        <taxon>Nocardioidaceae</taxon>
        <taxon>Mumia</taxon>
    </lineage>
</organism>
<feature type="region of interest" description="Disordered" evidence="1">
    <location>
        <begin position="1"/>
        <end position="39"/>
    </location>
</feature>
<name>A0ABW1QIZ5_9ACTN</name>
<feature type="transmembrane region" description="Helical" evidence="2">
    <location>
        <begin position="164"/>
        <end position="185"/>
    </location>
</feature>
<proteinExistence type="predicted"/>
<feature type="compositionally biased region" description="Basic and acidic residues" evidence="1">
    <location>
        <begin position="15"/>
        <end position="27"/>
    </location>
</feature>
<evidence type="ECO:0000256" key="1">
    <source>
        <dbReference type="SAM" id="MobiDB-lite"/>
    </source>
</evidence>
<feature type="region of interest" description="Disordered" evidence="1">
    <location>
        <begin position="202"/>
        <end position="224"/>
    </location>
</feature>
<accession>A0ABW1QIZ5</accession>
<dbReference type="Proteomes" id="UP001596097">
    <property type="component" value="Unassembled WGS sequence"/>
</dbReference>